<sequence>MEHLWTLSWPFPLCTSRWHSLLSDPSVAGLDGGGKPQWGYLYRAFQGYKTGRRGCRIVKQPPGDRG</sequence>
<protein>
    <submittedName>
        <fullName evidence="1">Uncharacterized protein</fullName>
    </submittedName>
</protein>
<dbReference type="AlphaFoldDB" id="A0AA88LUN7"/>
<dbReference type="EMBL" id="JAUPFM010000017">
    <property type="protein sequence ID" value="KAK2824431.1"/>
    <property type="molecule type" value="Genomic_DNA"/>
</dbReference>
<organism evidence="1 2">
    <name type="scientific">Channa striata</name>
    <name type="common">Snakehead murrel</name>
    <name type="synonym">Ophicephalus striatus</name>
    <dbReference type="NCBI Taxonomy" id="64152"/>
    <lineage>
        <taxon>Eukaryota</taxon>
        <taxon>Metazoa</taxon>
        <taxon>Chordata</taxon>
        <taxon>Craniata</taxon>
        <taxon>Vertebrata</taxon>
        <taxon>Euteleostomi</taxon>
        <taxon>Actinopterygii</taxon>
        <taxon>Neopterygii</taxon>
        <taxon>Teleostei</taxon>
        <taxon>Neoteleostei</taxon>
        <taxon>Acanthomorphata</taxon>
        <taxon>Anabantaria</taxon>
        <taxon>Anabantiformes</taxon>
        <taxon>Channoidei</taxon>
        <taxon>Channidae</taxon>
        <taxon>Channa</taxon>
    </lineage>
</organism>
<reference evidence="1" key="1">
    <citation type="submission" date="2023-07" db="EMBL/GenBank/DDBJ databases">
        <title>Chromosome-level Genome Assembly of Striped Snakehead (Channa striata).</title>
        <authorList>
            <person name="Liu H."/>
        </authorList>
    </citation>
    <scope>NUCLEOTIDE SEQUENCE</scope>
    <source>
        <strain evidence="1">Gz</strain>
        <tissue evidence="1">Muscle</tissue>
    </source>
</reference>
<gene>
    <name evidence="1" type="ORF">Q5P01_021606</name>
</gene>
<evidence type="ECO:0000313" key="1">
    <source>
        <dbReference type="EMBL" id="KAK2824431.1"/>
    </source>
</evidence>
<dbReference type="Proteomes" id="UP001187415">
    <property type="component" value="Unassembled WGS sequence"/>
</dbReference>
<proteinExistence type="predicted"/>
<name>A0AA88LUN7_CHASR</name>
<comment type="caution">
    <text evidence="1">The sequence shown here is derived from an EMBL/GenBank/DDBJ whole genome shotgun (WGS) entry which is preliminary data.</text>
</comment>
<accession>A0AA88LUN7</accession>
<evidence type="ECO:0000313" key="2">
    <source>
        <dbReference type="Proteomes" id="UP001187415"/>
    </source>
</evidence>
<keyword evidence="2" id="KW-1185">Reference proteome</keyword>